<dbReference type="EMBL" id="OV696697">
    <property type="protein sequence ID" value="CAH1241054.1"/>
    <property type="molecule type" value="Genomic_DNA"/>
</dbReference>
<dbReference type="Proteomes" id="UP000838412">
    <property type="component" value="Chromosome 12"/>
</dbReference>
<accession>A0A8J9VIK1</accession>
<dbReference type="OrthoDB" id="8889733at2759"/>
<sequence length="354" mass="40558">MDPHNRIQLSQNGKRDKVTVREATHADYETVMKIASPDTFRDGFDYLPAKFQHYVDDPDTLFYIIEFNGEAVQIWLYICMDGGEGALLKTMRLAPKWHGTGLSRLSKQGEQQLLAKLATYFVQRKKVPKATYAVVEQRRKDVRKLLGNEVYSPFKSKVWMKNYRPFLQDVMYFGSDLTSLQQQLVEDSMGSLPALVPIQLDNMNQLLQSDVPSTVLARSGGYAFVDWDPYKLNESNMKRFVGWGHHILVDSGKPFAKSLSFGGSYMTPRGRVYHIDVHCTDEMLCKAHIIGQMKHAQNRYTGMMITFCIMLVDEKLKDAVVDLCVKNLQLNHLPHDHTFALLKHDVPNNLSSKY</sequence>
<dbReference type="InterPro" id="IPR056483">
    <property type="entry name" value="Hisat_C"/>
</dbReference>
<proteinExistence type="predicted"/>
<evidence type="ECO:0000313" key="2">
    <source>
        <dbReference type="EMBL" id="CAH1241054.1"/>
    </source>
</evidence>
<keyword evidence="3" id="KW-1185">Reference proteome</keyword>
<organism evidence="2 3">
    <name type="scientific">Branchiostoma lanceolatum</name>
    <name type="common">Common lancelet</name>
    <name type="synonym">Amphioxus lanceolatum</name>
    <dbReference type="NCBI Taxonomy" id="7740"/>
    <lineage>
        <taxon>Eukaryota</taxon>
        <taxon>Metazoa</taxon>
        <taxon>Chordata</taxon>
        <taxon>Cephalochordata</taxon>
        <taxon>Leptocardii</taxon>
        <taxon>Amphioxiformes</taxon>
        <taxon>Branchiostomatidae</taxon>
        <taxon>Branchiostoma</taxon>
    </lineage>
</organism>
<dbReference type="SUPFAM" id="SSF55729">
    <property type="entry name" value="Acyl-CoA N-acyltransferases (Nat)"/>
    <property type="match status" value="1"/>
</dbReference>
<dbReference type="PANTHER" id="PTHR47403:SF6">
    <property type="entry name" value="N-ACETYLTRANSFERASE DOMAIN-CONTAINING PROTEIN"/>
    <property type="match status" value="1"/>
</dbReference>
<dbReference type="Gene3D" id="3.40.630.30">
    <property type="match status" value="1"/>
</dbReference>
<dbReference type="PANTHER" id="PTHR47403">
    <property type="entry name" value="LOC100145250 PROTEIN"/>
    <property type="match status" value="1"/>
</dbReference>
<evidence type="ECO:0000313" key="3">
    <source>
        <dbReference type="Proteomes" id="UP000838412"/>
    </source>
</evidence>
<gene>
    <name evidence="2" type="primary">NAT16</name>
    <name evidence="2" type="ORF">BLAG_LOCUS4846</name>
</gene>
<dbReference type="InterPro" id="IPR016181">
    <property type="entry name" value="Acyl_CoA_acyltransferase"/>
</dbReference>
<dbReference type="Pfam" id="PF24066">
    <property type="entry name" value="Hisat_C"/>
    <property type="match status" value="1"/>
</dbReference>
<reference evidence="2" key="1">
    <citation type="submission" date="2022-01" db="EMBL/GenBank/DDBJ databases">
        <authorList>
            <person name="Braso-Vives M."/>
        </authorList>
    </citation>
    <scope>NUCLEOTIDE SEQUENCE</scope>
</reference>
<evidence type="ECO:0000259" key="1">
    <source>
        <dbReference type="Pfam" id="PF24066"/>
    </source>
</evidence>
<name>A0A8J9VIK1_BRALA</name>
<protein>
    <submittedName>
        <fullName evidence="2">NAT16 protein</fullName>
    </submittedName>
</protein>
<dbReference type="AlphaFoldDB" id="A0A8J9VIK1"/>
<feature type="domain" description="Histidine N-acetyltransferase C-terminal" evidence="1">
    <location>
        <begin position="194"/>
        <end position="311"/>
    </location>
</feature>